<dbReference type="Proteomes" id="UP000271587">
    <property type="component" value="Chromosome"/>
</dbReference>
<name>A0A3G6IYG3_9CORY</name>
<gene>
    <name evidence="2" type="ORF">CGERO_02475</name>
</gene>
<keyword evidence="3" id="KW-1185">Reference proteome</keyword>
<evidence type="ECO:0000256" key="1">
    <source>
        <dbReference type="SAM" id="Coils"/>
    </source>
</evidence>
<reference evidence="2 3" key="1">
    <citation type="submission" date="2018-11" db="EMBL/GenBank/DDBJ databases">
        <authorList>
            <person name="Kleinhagauer T."/>
            <person name="Glaeser S.P."/>
            <person name="Spergser J."/>
            <person name="Ruckert C."/>
            <person name="Kaempfer P."/>
            <person name="Busse H.-J."/>
        </authorList>
    </citation>
    <scope>NUCLEOTIDE SEQUENCE [LARGE SCALE GENOMIC DNA]</scope>
    <source>
        <strain evidence="2 3">W8</strain>
    </source>
</reference>
<feature type="coiled-coil region" evidence="1">
    <location>
        <begin position="185"/>
        <end position="218"/>
    </location>
</feature>
<dbReference type="AlphaFoldDB" id="A0A3G6IYG3"/>
<accession>A0A3G6IYG3</accession>
<evidence type="ECO:0000313" key="3">
    <source>
        <dbReference type="Proteomes" id="UP000271587"/>
    </source>
</evidence>
<keyword evidence="1" id="KW-0175">Coiled coil</keyword>
<evidence type="ECO:0000313" key="2">
    <source>
        <dbReference type="EMBL" id="AZA10819.1"/>
    </source>
</evidence>
<sequence>MAKNGIVPVQLSLTEGDFFTLWAPSWREHGTEYQAFLGKGDRIFVFASRAELLAFVEQEPRHDLSSHPQWATFAEHAAARITPSERHHYDLVGMPAALADRPSHHNVGVVGRNLHMARSLANVAGAEPVQKFFAHHMVLSNVERGGEHFQNDLPLWTTIGRVVLDNWDDVIDALDSSVQLQHVNAGDAESRIESAIAAREAAKAEEQAKRERIEEEADPYDLTAWAAAGIDPIKIAIDGKQVYTLRTYVAGQPVFLGRFGEINTFTSSKAMLRWLAEHNEHDLANVSTWEDLMLRINAGELEVKVHDDNTYSFNGIARDIETGVDAVDTEQMGRAYELMADAADWAQDDSLNSFFLANPRMQDYLSYMLGKNRISGYTPTPPFQEHAQGWQELEQMLTRRMTK</sequence>
<organism evidence="2 3">
    <name type="scientific">Corynebacterium gerontici</name>
    <dbReference type="NCBI Taxonomy" id="2079234"/>
    <lineage>
        <taxon>Bacteria</taxon>
        <taxon>Bacillati</taxon>
        <taxon>Actinomycetota</taxon>
        <taxon>Actinomycetes</taxon>
        <taxon>Mycobacteriales</taxon>
        <taxon>Corynebacteriaceae</taxon>
        <taxon>Corynebacterium</taxon>
    </lineage>
</organism>
<dbReference type="RefSeq" id="WP_123933306.1">
    <property type="nucleotide sequence ID" value="NZ_CP033897.1"/>
</dbReference>
<dbReference type="EMBL" id="CP033897">
    <property type="protein sequence ID" value="AZA10819.1"/>
    <property type="molecule type" value="Genomic_DNA"/>
</dbReference>
<dbReference type="OrthoDB" id="3350465at2"/>
<proteinExistence type="predicted"/>
<dbReference type="KEGG" id="cgk:CGERO_02475"/>
<protein>
    <submittedName>
        <fullName evidence="2">Uncharacterized protein</fullName>
    </submittedName>
</protein>